<dbReference type="InterPro" id="IPR016181">
    <property type="entry name" value="Acyl_CoA_acyltransferase"/>
</dbReference>
<evidence type="ECO:0000313" key="4">
    <source>
        <dbReference type="EMBL" id="SFO11229.1"/>
    </source>
</evidence>
<dbReference type="Proteomes" id="UP000199614">
    <property type="component" value="Unassembled WGS sequence"/>
</dbReference>
<dbReference type="OrthoDB" id="8593648at2"/>
<gene>
    <name evidence="4" type="ORF">SAMN05216207_10312</name>
</gene>
<sequence length="216" mass="23926">MATIRTYRATDHTALVDLFARAGAGAPTGELWGHTESERAVYLDPYIEHCPDSLFLAQHEGRLVGYLTGCPDPAPMPDEDELLVRAVARPQVLLRPRTLRFLSRAALDTARARRRREPLASGGLDDPRWPAHLHLNVVPEARGTGAADALMTAWLQQLDETGVPGCYLQTLVENRRAVRFFERSGFTAHGPAALVPGIRHEGRRMHQLTMVRPAAE</sequence>
<dbReference type="EMBL" id="FOUY01000031">
    <property type="protein sequence ID" value="SFO11229.1"/>
    <property type="molecule type" value="Genomic_DNA"/>
</dbReference>
<dbReference type="STRING" id="260086.SAMN05216207_10312"/>
<name>A0A1I5EI81_PSUAM</name>
<keyword evidence="2" id="KW-0012">Acyltransferase</keyword>
<dbReference type="SUPFAM" id="SSF55729">
    <property type="entry name" value="Acyl-CoA N-acyltransferases (Nat)"/>
    <property type="match status" value="1"/>
</dbReference>
<dbReference type="PANTHER" id="PTHR43877:SF2">
    <property type="entry name" value="AMINOALKYLPHOSPHONATE N-ACETYLTRANSFERASE-RELATED"/>
    <property type="match status" value="1"/>
</dbReference>
<feature type="domain" description="N-acetyltransferase" evidence="3">
    <location>
        <begin position="2"/>
        <end position="215"/>
    </location>
</feature>
<protein>
    <submittedName>
        <fullName evidence="4">Acetyltransferase (GNAT) family protein</fullName>
    </submittedName>
</protein>
<proteinExistence type="predicted"/>
<dbReference type="InterPro" id="IPR050832">
    <property type="entry name" value="Bact_Acetyltransf"/>
</dbReference>
<dbReference type="Gene3D" id="3.40.630.30">
    <property type="match status" value="1"/>
</dbReference>
<evidence type="ECO:0000313" key="5">
    <source>
        <dbReference type="Proteomes" id="UP000199614"/>
    </source>
</evidence>
<dbReference type="AlphaFoldDB" id="A0A1I5EI81"/>
<dbReference type="GO" id="GO:0016747">
    <property type="term" value="F:acyltransferase activity, transferring groups other than amino-acyl groups"/>
    <property type="evidence" value="ECO:0007669"/>
    <property type="project" value="InterPro"/>
</dbReference>
<accession>A0A1I5EI81</accession>
<keyword evidence="1 4" id="KW-0808">Transferase</keyword>
<dbReference type="PANTHER" id="PTHR43877">
    <property type="entry name" value="AMINOALKYLPHOSPHONATE N-ACETYLTRANSFERASE-RELATED-RELATED"/>
    <property type="match status" value="1"/>
</dbReference>
<keyword evidence="5" id="KW-1185">Reference proteome</keyword>
<evidence type="ECO:0000256" key="2">
    <source>
        <dbReference type="ARBA" id="ARBA00023315"/>
    </source>
</evidence>
<reference evidence="4 5" key="1">
    <citation type="submission" date="2016-10" db="EMBL/GenBank/DDBJ databases">
        <authorList>
            <person name="de Groot N.N."/>
        </authorList>
    </citation>
    <scope>NUCLEOTIDE SEQUENCE [LARGE SCALE GENOMIC DNA]</scope>
    <source>
        <strain evidence="4 5">CGMCC 4.1877</strain>
    </source>
</reference>
<evidence type="ECO:0000259" key="3">
    <source>
        <dbReference type="PROSITE" id="PS51186"/>
    </source>
</evidence>
<dbReference type="Pfam" id="PF13673">
    <property type="entry name" value="Acetyltransf_10"/>
    <property type="match status" value="1"/>
</dbReference>
<dbReference type="PROSITE" id="PS51186">
    <property type="entry name" value="GNAT"/>
    <property type="match status" value="1"/>
</dbReference>
<dbReference type="RefSeq" id="WP_093350243.1">
    <property type="nucleotide sequence ID" value="NZ_FOUY01000031.1"/>
</dbReference>
<organism evidence="4 5">
    <name type="scientific">Pseudonocardia ammonioxydans</name>
    <dbReference type="NCBI Taxonomy" id="260086"/>
    <lineage>
        <taxon>Bacteria</taxon>
        <taxon>Bacillati</taxon>
        <taxon>Actinomycetota</taxon>
        <taxon>Actinomycetes</taxon>
        <taxon>Pseudonocardiales</taxon>
        <taxon>Pseudonocardiaceae</taxon>
        <taxon>Pseudonocardia</taxon>
    </lineage>
</organism>
<evidence type="ECO:0000256" key="1">
    <source>
        <dbReference type="ARBA" id="ARBA00022679"/>
    </source>
</evidence>
<dbReference type="InterPro" id="IPR000182">
    <property type="entry name" value="GNAT_dom"/>
</dbReference>